<evidence type="ECO:0000256" key="1">
    <source>
        <dbReference type="SAM" id="Coils"/>
    </source>
</evidence>
<dbReference type="Proteomes" id="UP000754495">
    <property type="component" value="Unassembled WGS sequence"/>
</dbReference>
<accession>A0ABX0T1T7</accession>
<feature type="compositionally biased region" description="Basic and acidic residues" evidence="2">
    <location>
        <begin position="266"/>
        <end position="275"/>
    </location>
</feature>
<feature type="coiled-coil region" evidence="1">
    <location>
        <begin position="197"/>
        <end position="231"/>
    </location>
</feature>
<reference evidence="3 4" key="1">
    <citation type="submission" date="2020-03" db="EMBL/GenBank/DDBJ databases">
        <title>Sequencing the genomes of 1000 actinobacteria strains.</title>
        <authorList>
            <person name="Klenk H.-P."/>
        </authorList>
    </citation>
    <scope>NUCLEOTIDE SEQUENCE [LARGE SCALE GENOMIC DNA]</scope>
    <source>
        <strain evidence="3 4">DSM 45668</strain>
    </source>
</reference>
<gene>
    <name evidence="3" type="ORF">FHX46_004692</name>
</gene>
<protein>
    <recommendedName>
        <fullName evidence="5">Transposase</fullName>
    </recommendedName>
</protein>
<keyword evidence="1" id="KW-0175">Coiled coil</keyword>
<comment type="caution">
    <text evidence="3">The sequence shown here is derived from an EMBL/GenBank/DDBJ whole genome shotgun (WGS) entry which is preliminary data.</text>
</comment>
<evidence type="ECO:0000313" key="4">
    <source>
        <dbReference type="Proteomes" id="UP000754495"/>
    </source>
</evidence>
<dbReference type="RefSeq" id="WP_167119001.1">
    <property type="nucleotide sequence ID" value="NZ_JAANOU010000001.1"/>
</dbReference>
<organism evidence="3 4">
    <name type="scientific">Amycolatopsis viridis</name>
    <dbReference type="NCBI Taxonomy" id="185678"/>
    <lineage>
        <taxon>Bacteria</taxon>
        <taxon>Bacillati</taxon>
        <taxon>Actinomycetota</taxon>
        <taxon>Actinomycetes</taxon>
        <taxon>Pseudonocardiales</taxon>
        <taxon>Pseudonocardiaceae</taxon>
        <taxon>Amycolatopsis</taxon>
    </lineage>
</organism>
<proteinExistence type="predicted"/>
<evidence type="ECO:0008006" key="5">
    <source>
        <dbReference type="Google" id="ProtNLM"/>
    </source>
</evidence>
<name>A0ABX0T1T7_9PSEU</name>
<evidence type="ECO:0000256" key="2">
    <source>
        <dbReference type="SAM" id="MobiDB-lite"/>
    </source>
</evidence>
<evidence type="ECO:0000313" key="3">
    <source>
        <dbReference type="EMBL" id="NIH82162.1"/>
    </source>
</evidence>
<dbReference type="EMBL" id="JAANOU010000001">
    <property type="protein sequence ID" value="NIH82162.1"/>
    <property type="molecule type" value="Genomic_DNA"/>
</dbReference>
<feature type="region of interest" description="Disordered" evidence="2">
    <location>
        <begin position="263"/>
        <end position="286"/>
    </location>
</feature>
<feature type="region of interest" description="Disordered" evidence="2">
    <location>
        <begin position="163"/>
        <end position="193"/>
    </location>
</feature>
<sequence length="286" mass="30837">MKFETVADELYALPRDEFTAARTERAKAAKARQPDLAKRISGLRKPTVAAWLVNQVARQHPREIEQLDDLGSRLRAAHQKLAGDELRTLSRQRNELIRRLSGLASAIAATAGVAYGDAAERQVEDTFEAAVSNPDSAAEVRAGRLSTALTPSSSEDWLAAALAASPARKAAPQPPPPARAKQKRPRDPEAERREAALAEARANAAAAAAARDEAQQNLDETTARAAKAADTVAGLRTRLDEAVRAERAVRKEVTAARKAVTAAEKAAGEAERRVTEMTSFGRRSRR</sequence>
<keyword evidence="4" id="KW-1185">Reference proteome</keyword>